<evidence type="ECO:0000256" key="2">
    <source>
        <dbReference type="ARBA" id="ARBA00022448"/>
    </source>
</evidence>
<reference evidence="6 7" key="1">
    <citation type="journal article" date="2008" name="Int. J. Syst. Evol. Microbiol.">
        <title>Amphritea japonica sp. nov. and Amphritea balenae sp. nov., isolated from the sediment adjacent to sperm whale carcasses off Kagoshima, Japan.</title>
        <authorList>
            <person name="Miyazaki M."/>
            <person name="Nogi Y."/>
            <person name="Fujiwara Y."/>
            <person name="Kawato M."/>
            <person name="Nagahama T."/>
            <person name="Kubokawa K."/>
            <person name="Horikoshi K."/>
        </authorList>
    </citation>
    <scope>NUCLEOTIDE SEQUENCE [LARGE SCALE GENOMIC DNA]</scope>
    <source>
        <strain evidence="6 7">ATCC BAA-1530</strain>
    </source>
</reference>
<accession>A0A7R6ST09</accession>
<evidence type="ECO:0000256" key="5">
    <source>
        <dbReference type="ARBA" id="ARBA00023136"/>
    </source>
</evidence>
<dbReference type="PANTHER" id="PTHR30024">
    <property type="entry name" value="ALIPHATIC SULFONATES-BINDING PROTEIN-RELATED"/>
    <property type="match status" value="1"/>
</dbReference>
<organism evidence="6 7">
    <name type="scientific">Amphritea japonica ATCC BAA-1530</name>
    <dbReference type="NCBI Taxonomy" id="1278309"/>
    <lineage>
        <taxon>Bacteria</taxon>
        <taxon>Pseudomonadati</taxon>
        <taxon>Pseudomonadota</taxon>
        <taxon>Gammaproteobacteria</taxon>
        <taxon>Oceanospirillales</taxon>
        <taxon>Oceanospirillaceae</taxon>
        <taxon>Amphritea</taxon>
    </lineage>
</organism>
<dbReference type="InterPro" id="IPR044527">
    <property type="entry name" value="NrtA/CpmA_ABC-bd_dom"/>
</dbReference>
<keyword evidence="4" id="KW-0997">Cell inner membrane</keyword>
<evidence type="ECO:0000313" key="6">
    <source>
        <dbReference type="EMBL" id="BBB26821.1"/>
    </source>
</evidence>
<keyword evidence="3" id="KW-1003">Cell membrane</keyword>
<dbReference type="Proteomes" id="UP000595663">
    <property type="component" value="Chromosome"/>
</dbReference>
<keyword evidence="2" id="KW-0813">Transport</keyword>
<keyword evidence="7" id="KW-1185">Reference proteome</keyword>
<sequence>MTIIHSPHLDTPEKTALTLGFLPLMDCAPLVIAKEKGFFSEAGLDVQLSREGSWASIRDKVLLGLLDGAQMLAGIPLASTLGLGSPQVNMITAFSIGLNGNAITLSNELLAEIDESGHQPNDTSAAGFKKLINLRRATGREKITLATVYPYSAHNYLLRFWLSDAGIDPDNDVTLTVVPPPQMAVTMKKGHIDGYCVGEPWNSVAQEMNIGNPIISGYQIWNNCPDKVFAVTENWHNAHPATHQALICALIQASHWLDMPQNSDEALQILLGKAYLGPALSMLPQPQLTQGNRVFHRYAASYPWRSHALWFLEQMQQWGQLQQGVDLTKTACKVYRPDIYRDVAKKMKILHPTIDCKPEGYHDSEWILQGNAGAVTMGSDLFFNGTTFDPNSCR</sequence>
<comment type="subcellular location">
    <subcellularLocation>
        <location evidence="1">Endomembrane system</location>
    </subcellularLocation>
</comment>
<dbReference type="AlphaFoldDB" id="A0A7R6ST09"/>
<dbReference type="Gene3D" id="3.40.190.10">
    <property type="entry name" value="Periplasmic binding protein-like II"/>
    <property type="match status" value="2"/>
</dbReference>
<dbReference type="CDD" id="cd13553">
    <property type="entry name" value="PBP2_NrtA_CpmA_like"/>
    <property type="match status" value="1"/>
</dbReference>
<dbReference type="PANTHER" id="PTHR30024:SF43">
    <property type="entry name" value="BLL4572 PROTEIN"/>
    <property type="match status" value="1"/>
</dbReference>
<dbReference type="Pfam" id="PF13379">
    <property type="entry name" value="NMT1_2"/>
    <property type="match status" value="1"/>
</dbReference>
<keyword evidence="5" id="KW-0472">Membrane</keyword>
<evidence type="ECO:0000256" key="4">
    <source>
        <dbReference type="ARBA" id="ARBA00022519"/>
    </source>
</evidence>
<dbReference type="KEGG" id="ajp:AMJAP_2231"/>
<evidence type="ECO:0000256" key="3">
    <source>
        <dbReference type="ARBA" id="ARBA00022475"/>
    </source>
</evidence>
<proteinExistence type="predicted"/>
<gene>
    <name evidence="6" type="ORF">AMJAP_2231</name>
</gene>
<evidence type="ECO:0000313" key="7">
    <source>
        <dbReference type="Proteomes" id="UP000595663"/>
    </source>
</evidence>
<dbReference type="RefSeq" id="WP_019620388.1">
    <property type="nucleotide sequence ID" value="NZ_AP014545.1"/>
</dbReference>
<protein>
    <submittedName>
        <fullName evidence="6">Nitrate/nitrite transport system substrate-binding protein</fullName>
    </submittedName>
</protein>
<evidence type="ECO:0000256" key="1">
    <source>
        <dbReference type="ARBA" id="ARBA00004308"/>
    </source>
</evidence>
<dbReference type="OrthoDB" id="9815454at2"/>
<dbReference type="SUPFAM" id="SSF53850">
    <property type="entry name" value="Periplasmic binding protein-like II"/>
    <property type="match status" value="1"/>
</dbReference>
<dbReference type="EMBL" id="AP014545">
    <property type="protein sequence ID" value="BBB26821.1"/>
    <property type="molecule type" value="Genomic_DNA"/>
</dbReference>
<name>A0A7R6ST09_9GAMM</name>
<dbReference type="GO" id="GO:0012505">
    <property type="term" value="C:endomembrane system"/>
    <property type="evidence" value="ECO:0007669"/>
    <property type="project" value="UniProtKB-SubCell"/>
</dbReference>